<dbReference type="SUPFAM" id="SSF54928">
    <property type="entry name" value="RNA-binding domain, RBD"/>
    <property type="match status" value="1"/>
</dbReference>
<feature type="compositionally biased region" description="Polar residues" evidence="2">
    <location>
        <begin position="1176"/>
        <end position="1189"/>
    </location>
</feature>
<comment type="caution">
    <text evidence="4">The sequence shown here is derived from an EMBL/GenBank/DDBJ whole genome shotgun (WGS) entry which is preliminary data.</text>
</comment>
<dbReference type="SMART" id="SM00360">
    <property type="entry name" value="RRM"/>
    <property type="match status" value="1"/>
</dbReference>
<feature type="compositionally biased region" description="Basic and acidic residues" evidence="2">
    <location>
        <begin position="947"/>
        <end position="956"/>
    </location>
</feature>
<feature type="region of interest" description="Disordered" evidence="2">
    <location>
        <begin position="1085"/>
        <end position="1206"/>
    </location>
</feature>
<keyword evidence="1" id="KW-0694">RNA-binding</keyword>
<evidence type="ECO:0000256" key="1">
    <source>
        <dbReference type="PROSITE-ProRule" id="PRU00176"/>
    </source>
</evidence>
<feature type="compositionally biased region" description="Basic and acidic residues" evidence="2">
    <location>
        <begin position="569"/>
        <end position="587"/>
    </location>
</feature>
<dbReference type="InterPro" id="IPR035979">
    <property type="entry name" value="RBD_domain_sf"/>
</dbReference>
<feature type="compositionally biased region" description="Polar residues" evidence="2">
    <location>
        <begin position="556"/>
        <end position="568"/>
    </location>
</feature>
<feature type="compositionally biased region" description="Polar residues" evidence="2">
    <location>
        <begin position="971"/>
        <end position="988"/>
    </location>
</feature>
<evidence type="ECO:0000256" key="2">
    <source>
        <dbReference type="SAM" id="MobiDB-lite"/>
    </source>
</evidence>
<evidence type="ECO:0000259" key="3">
    <source>
        <dbReference type="PROSITE" id="PS50102"/>
    </source>
</evidence>
<feature type="compositionally biased region" description="Polar residues" evidence="2">
    <location>
        <begin position="260"/>
        <end position="277"/>
    </location>
</feature>
<dbReference type="Proteomes" id="UP000481861">
    <property type="component" value="Unassembled WGS sequence"/>
</dbReference>
<keyword evidence="5" id="KW-1185">Reference proteome</keyword>
<protein>
    <recommendedName>
        <fullName evidence="3">RRM domain-containing protein</fullName>
    </recommendedName>
</protein>
<feature type="compositionally biased region" description="Basic and acidic residues" evidence="2">
    <location>
        <begin position="887"/>
        <end position="930"/>
    </location>
</feature>
<organism evidence="4 5">
    <name type="scientific">Massariosphaeria phaeospora</name>
    <dbReference type="NCBI Taxonomy" id="100035"/>
    <lineage>
        <taxon>Eukaryota</taxon>
        <taxon>Fungi</taxon>
        <taxon>Dikarya</taxon>
        <taxon>Ascomycota</taxon>
        <taxon>Pezizomycotina</taxon>
        <taxon>Dothideomycetes</taxon>
        <taxon>Pleosporomycetidae</taxon>
        <taxon>Pleosporales</taxon>
        <taxon>Pleosporales incertae sedis</taxon>
        <taxon>Massariosphaeria</taxon>
    </lineage>
</organism>
<feature type="region of interest" description="Disordered" evidence="2">
    <location>
        <begin position="1"/>
        <end position="58"/>
    </location>
</feature>
<dbReference type="CDD" id="cd00590">
    <property type="entry name" value="RRM_SF"/>
    <property type="match status" value="1"/>
</dbReference>
<feature type="compositionally biased region" description="Low complexity" evidence="2">
    <location>
        <begin position="1085"/>
        <end position="1108"/>
    </location>
</feature>
<dbReference type="PROSITE" id="PS50102">
    <property type="entry name" value="RRM"/>
    <property type="match status" value="1"/>
</dbReference>
<feature type="compositionally biased region" description="Low complexity" evidence="2">
    <location>
        <begin position="354"/>
        <end position="369"/>
    </location>
</feature>
<dbReference type="Gene3D" id="3.30.70.330">
    <property type="match status" value="1"/>
</dbReference>
<dbReference type="InterPro" id="IPR000504">
    <property type="entry name" value="RRM_dom"/>
</dbReference>
<feature type="region of interest" description="Disordered" evidence="2">
    <location>
        <begin position="490"/>
        <end position="589"/>
    </location>
</feature>
<dbReference type="EMBL" id="JAADJZ010000008">
    <property type="protein sequence ID" value="KAF2872989.1"/>
    <property type="molecule type" value="Genomic_DNA"/>
</dbReference>
<dbReference type="OrthoDB" id="3800936at2759"/>
<feature type="compositionally biased region" description="Polar residues" evidence="2">
    <location>
        <begin position="751"/>
        <end position="766"/>
    </location>
</feature>
<dbReference type="InterPro" id="IPR012677">
    <property type="entry name" value="Nucleotide-bd_a/b_plait_sf"/>
</dbReference>
<feature type="compositionally biased region" description="Pro residues" evidence="2">
    <location>
        <begin position="396"/>
        <end position="425"/>
    </location>
</feature>
<name>A0A7C8I815_9PLEO</name>
<feature type="region of interest" description="Disordered" evidence="2">
    <location>
        <begin position="874"/>
        <end position="1069"/>
    </location>
</feature>
<evidence type="ECO:0000313" key="4">
    <source>
        <dbReference type="EMBL" id="KAF2872989.1"/>
    </source>
</evidence>
<dbReference type="GO" id="GO:0003723">
    <property type="term" value="F:RNA binding"/>
    <property type="evidence" value="ECO:0007669"/>
    <property type="project" value="UniProtKB-UniRule"/>
</dbReference>
<feature type="domain" description="RRM" evidence="3">
    <location>
        <begin position="620"/>
        <end position="691"/>
    </location>
</feature>
<feature type="compositionally biased region" description="Basic and acidic residues" evidence="2">
    <location>
        <begin position="1017"/>
        <end position="1027"/>
    </location>
</feature>
<dbReference type="Pfam" id="PF00076">
    <property type="entry name" value="RRM_1"/>
    <property type="match status" value="1"/>
</dbReference>
<feature type="region of interest" description="Disordered" evidence="2">
    <location>
        <begin position="260"/>
        <end position="425"/>
    </location>
</feature>
<reference evidence="4 5" key="1">
    <citation type="submission" date="2020-01" db="EMBL/GenBank/DDBJ databases">
        <authorList>
            <consortium name="DOE Joint Genome Institute"/>
            <person name="Haridas S."/>
            <person name="Albert R."/>
            <person name="Binder M."/>
            <person name="Bloem J."/>
            <person name="Labutti K."/>
            <person name="Salamov A."/>
            <person name="Andreopoulos B."/>
            <person name="Baker S.E."/>
            <person name="Barry K."/>
            <person name="Bills G."/>
            <person name="Bluhm B.H."/>
            <person name="Cannon C."/>
            <person name="Castanera R."/>
            <person name="Culley D.E."/>
            <person name="Daum C."/>
            <person name="Ezra D."/>
            <person name="Gonzalez J.B."/>
            <person name="Henrissat B."/>
            <person name="Kuo A."/>
            <person name="Liang C."/>
            <person name="Lipzen A."/>
            <person name="Lutzoni F."/>
            <person name="Magnuson J."/>
            <person name="Mondo S."/>
            <person name="Nolan M."/>
            <person name="Ohm R."/>
            <person name="Pangilinan J."/>
            <person name="Park H.-J.H."/>
            <person name="Ramirez L."/>
            <person name="Alfaro M."/>
            <person name="Sun H."/>
            <person name="Tritt A."/>
            <person name="Yoshinaga Y."/>
            <person name="Zwiers L.-H.L."/>
            <person name="Turgeon B.G."/>
            <person name="Goodwin S.B."/>
            <person name="Spatafora J.W."/>
            <person name="Crous P.W."/>
            <person name="Grigoriev I.V."/>
        </authorList>
    </citation>
    <scope>NUCLEOTIDE SEQUENCE [LARGE SCALE GENOMIC DNA]</scope>
    <source>
        <strain evidence="4 5">CBS 611.86</strain>
    </source>
</reference>
<accession>A0A7C8I815</accession>
<sequence length="1246" mass="134290">MAEAHPSAAPEVASPAMDTHTPLSPADSEKTIVATQRSTTDKELENFEPTPSPAAPAIFSTDLGRRAKRDPPGPPYSPVLVRGNIVDGVALTASKYRNKYGRQYHCIFAPGIVPSGRFTIHDLWDRHDIHLDSPGYLEEVLRFIMKDNEVRVDNFALEWSEKHRDRVALLAGDMTTIYDRNDPMAIANNVFDEDTLKEWPRVFLWHVAHRCRTVLLEVSQQQQTTAAAVPVSDVGMTDRERLLATEPNPNAVVDNEQATLATTSSTRPQASLPTQDPASAVLPTGLPRGYVQQGPTGYLAPGRLSPQSSNYGPAQAPRGYQPQYGGYAAPGLGPLTASPQMNPPMLRNYRGRSARSTSSSSHNQPSPFSWHENHPMQPAHQPRQFSGPIPAAHSPRYPPPPSLAPHPGMAPPMLHPSTGVPPFPPGPSMMAPQAAGNLMPFPPMMGQGMMQPLDMYGQPSMDPDHQTYFQGPPNVRGTYIGDMTNNMQYTGQYGGPSHRPEQLRRGNQPNRPTALYNPYGAENPDFANVPTTYMGKRNGRNSISNGAGRGRKFSVGANSRPSHNQTNVDRGDHIATHNGNRHTEQPKKKVSYGAVDNTIVNDEVRGCNEKWMAPGNDYITHLWIGEVPLGVSIEEVRGMFAREAGVEAIKVTITENYAFVNFASSQDARTALQIEEPRLGGHPVSIKVPKMYFSQLKPGQDGPVSPYYKTQPRATRVAGAYDSGVLPMQQDQDRTADTAAVRKSVKYSPQDARSSLVPSSQPQNEDTLPPKESPAARRKKQKSPTKIAISTVTSIVTSPVASILTSPAVLEDVAPPVISENVTTPVVSEDVTSSVVSEDVTTAQTIDTTSDLATGAQKIVMKLSPVKKKAEKGTIPIDSGAGAAEIVEEKSSTSKPAEGEHNTIEPIGEEAHTDKKLSDEPVPKGEDRQSEQVIDETETSLQTEPEAIAHDTKDAHALQPVLSQEKVVQPEQATTADASKPQLSSTPSEPEVARPLENGKGTAVDVSTRVPDPSSEELVHNIKENTDKQPLPPVPEEAASDDDNKNDTSFVSAQESQGETVTQSEQPIIAKTDAVPEVVHATSEEVVQTQVTEPVPGSKPTETMTTTPQEEKPAGAATVSADASTETGKKPGLKQTESLHPFAKAKTLSKKERQAKKKEKKKEKEKTKVVVPAPSPTLTEDPISNSKLDSSQHKGPAPTGSVSMVDRAPATDKVGNKASLGLGNAADATTLAGIFKATVNRACTVL</sequence>
<gene>
    <name evidence="4" type="ORF">BDV95DRAFT_363440</name>
</gene>
<feature type="region of interest" description="Disordered" evidence="2">
    <location>
        <begin position="724"/>
        <end position="786"/>
    </location>
</feature>
<feature type="compositionally biased region" description="Polar residues" evidence="2">
    <location>
        <begin position="1047"/>
        <end position="1066"/>
    </location>
</feature>
<evidence type="ECO:0000313" key="5">
    <source>
        <dbReference type="Proteomes" id="UP000481861"/>
    </source>
</evidence>
<dbReference type="AlphaFoldDB" id="A0A7C8I815"/>
<proteinExistence type="predicted"/>